<keyword evidence="8" id="KW-1185">Reference proteome</keyword>
<evidence type="ECO:0000256" key="1">
    <source>
        <dbReference type="ARBA" id="ARBA00001970"/>
    </source>
</evidence>
<dbReference type="OrthoDB" id="3807625at2"/>
<comment type="cofactor">
    <cofactor evidence="1">
        <name>heme b</name>
        <dbReference type="ChEBI" id="CHEBI:60344"/>
    </cofactor>
</comment>
<reference evidence="7 8" key="1">
    <citation type="submission" date="2019-06" db="EMBL/GenBank/DDBJ databases">
        <title>Genome sequence of Rhodobacteraceae bacterium D4M1.</title>
        <authorList>
            <person name="Cao J."/>
        </authorList>
    </citation>
    <scope>NUCLEOTIDE SEQUENCE [LARGE SCALE GENOMIC DNA]</scope>
    <source>
        <strain evidence="7 8">D4M1</strain>
    </source>
</reference>
<dbReference type="AlphaFoldDB" id="A0A5B8G3H2"/>
<comment type="similarity">
    <text evidence="6">Belongs to the heme-containing dehydratase family.</text>
</comment>
<evidence type="ECO:0000256" key="2">
    <source>
        <dbReference type="ARBA" id="ARBA00022617"/>
    </source>
</evidence>
<evidence type="ECO:0000256" key="5">
    <source>
        <dbReference type="ARBA" id="ARBA00023239"/>
    </source>
</evidence>
<dbReference type="RefSeq" id="WP_138579158.1">
    <property type="nucleotide sequence ID" value="NZ_CP040818.1"/>
</dbReference>
<evidence type="ECO:0000313" key="8">
    <source>
        <dbReference type="Proteomes" id="UP000305888"/>
    </source>
</evidence>
<dbReference type="GO" id="GO:0016829">
    <property type="term" value="F:lyase activity"/>
    <property type="evidence" value="ECO:0007669"/>
    <property type="project" value="UniProtKB-KW"/>
</dbReference>
<organism evidence="7 8">
    <name type="scientific">Paroceanicella profunda</name>
    <dbReference type="NCBI Taxonomy" id="2579971"/>
    <lineage>
        <taxon>Bacteria</taxon>
        <taxon>Pseudomonadati</taxon>
        <taxon>Pseudomonadota</taxon>
        <taxon>Alphaproteobacteria</taxon>
        <taxon>Rhodobacterales</taxon>
        <taxon>Paracoccaceae</taxon>
        <taxon>Paroceanicella</taxon>
    </lineage>
</organism>
<keyword evidence="4" id="KW-0408">Iron</keyword>
<proteinExistence type="inferred from homology"/>
<keyword evidence="5" id="KW-0456">Lyase</keyword>
<evidence type="ECO:0000313" key="7">
    <source>
        <dbReference type="EMBL" id="QDL93313.1"/>
    </source>
</evidence>
<dbReference type="GO" id="GO:0046872">
    <property type="term" value="F:metal ion binding"/>
    <property type="evidence" value="ECO:0007669"/>
    <property type="project" value="UniProtKB-KW"/>
</dbReference>
<evidence type="ECO:0000256" key="3">
    <source>
        <dbReference type="ARBA" id="ARBA00022723"/>
    </source>
</evidence>
<keyword evidence="2" id="KW-0349">Heme</keyword>
<dbReference type="KEGG" id="ppru:FDP22_16910"/>
<sequence length="351" mass="39706">MVFHVEYERTVPARKPDGHAPAAPRYALGWNKPVSAIISDYFALQGEELNWSQERAFFDRARESFDHPFGPDSSEIMRAKDERGMTNAVVVAYWTDPVKHARWAAGSPLVAWLKEDARLTDTTGTWRETISVPYDRHETIYSENWYRIGIGQTDGSVIVSSAANGYFGAARDRIPLAAIDRLESPHGERAPQSKPVAGRGQRLLVTAPVNMVTLRSGQYWAIADAEQLGDYIENMRPRLLTGTDYLGEHKQETGTLSLLVLANLDDDGTERRESCVVAHFLSLAHLEAWSAAHKTHLDIYRHAIAMNRKYKEQRQFVSWHELFVLQTATFEYVNCHPDTGLLPYFESVVCI</sequence>
<name>A0A5B8G3H2_9RHOB</name>
<dbReference type="EMBL" id="CP040818">
    <property type="protein sequence ID" value="QDL93313.1"/>
    <property type="molecule type" value="Genomic_DNA"/>
</dbReference>
<gene>
    <name evidence="7" type="ORF">FDP22_16910</name>
</gene>
<dbReference type="Pfam" id="PF13816">
    <property type="entry name" value="Dehydratase_hem"/>
    <property type="match status" value="1"/>
</dbReference>
<accession>A0A5B8G3H2</accession>
<protein>
    <submittedName>
        <fullName evidence="7">Phenylacetaldoxime dehydratase family protein</fullName>
    </submittedName>
</protein>
<dbReference type="Proteomes" id="UP000305888">
    <property type="component" value="Chromosome"/>
</dbReference>
<dbReference type="InterPro" id="IPR025702">
    <property type="entry name" value="OXD"/>
</dbReference>
<evidence type="ECO:0000256" key="6">
    <source>
        <dbReference type="ARBA" id="ARBA00034312"/>
    </source>
</evidence>
<evidence type="ECO:0000256" key="4">
    <source>
        <dbReference type="ARBA" id="ARBA00023004"/>
    </source>
</evidence>
<keyword evidence="3" id="KW-0479">Metal-binding</keyword>